<dbReference type="Gene3D" id="3.40.1090.10">
    <property type="entry name" value="Cytosolic phospholipase A2 catalytic domain"/>
    <property type="match status" value="1"/>
</dbReference>
<feature type="active site" description="Proton acceptor" evidence="4">
    <location>
        <position position="177"/>
    </location>
</feature>
<evidence type="ECO:0000313" key="6">
    <source>
        <dbReference type="EMBL" id="MCQ5121554.1"/>
    </source>
</evidence>
<evidence type="ECO:0000259" key="5">
    <source>
        <dbReference type="PROSITE" id="PS51635"/>
    </source>
</evidence>
<sequence length="423" mass="49410">MKRALVLGGGGAKGAYEIGVWKALNELGEQFDLVCGTSIGALIGAMYVQHDYERCAALWERLQAADIIKNGVNIQYDLEQLMEERKAIKEMIFGYVSNKGVDISPFEQMIETLFDEERFFTSDIDFGCMCVLAKDLSPYKVKKQMMTPTSAKDYLLASASCFPIFPMKEIEGNKYIDGGYYDNVPAALALEMGADSVLAIDLKPADKKKKRLASKKVTYLSPREPLGSFLDFSRERIYRNQMLGYFDTMKLYRHYIGERYTFPASQKQKIEEFEEKMVCFFNSKKQSDHVLAFWYHQLFQSNRKNKRKQEGQLQILEKSAALYEVDDLQVYDFDTFLNEIERSFHSYQQQHEEMRVMLPSMIKEAKSFSKKEATLLFYRYLVHRYEPQESNQKQLPRLLKEPLRYAMCLYYVIHQSDHFRFSK</sequence>
<dbReference type="EMBL" id="JANGCH010000004">
    <property type="protein sequence ID" value="MCQ5121554.1"/>
    <property type="molecule type" value="Genomic_DNA"/>
</dbReference>
<dbReference type="InterPro" id="IPR002641">
    <property type="entry name" value="PNPLA_dom"/>
</dbReference>
<keyword evidence="7" id="KW-1185">Reference proteome</keyword>
<accession>A0ABT1SK24</accession>
<dbReference type="InterPro" id="IPR050301">
    <property type="entry name" value="NTE"/>
</dbReference>
<evidence type="ECO:0000256" key="1">
    <source>
        <dbReference type="ARBA" id="ARBA00022801"/>
    </source>
</evidence>
<evidence type="ECO:0000256" key="4">
    <source>
        <dbReference type="PROSITE-ProRule" id="PRU01161"/>
    </source>
</evidence>
<dbReference type="PANTHER" id="PTHR14226">
    <property type="entry name" value="NEUROPATHY TARGET ESTERASE/SWISS CHEESE D.MELANOGASTER"/>
    <property type="match status" value="1"/>
</dbReference>
<dbReference type="PROSITE" id="PS51635">
    <property type="entry name" value="PNPLA"/>
    <property type="match status" value="1"/>
</dbReference>
<feature type="domain" description="PNPLA" evidence="5">
    <location>
        <begin position="5"/>
        <end position="190"/>
    </location>
</feature>
<dbReference type="Pfam" id="PF01734">
    <property type="entry name" value="Patatin"/>
    <property type="match status" value="1"/>
</dbReference>
<protein>
    <submittedName>
        <fullName evidence="6">Patatin-like phospholipase family protein</fullName>
    </submittedName>
</protein>
<dbReference type="CDD" id="cd07209">
    <property type="entry name" value="Pat_hypo_Ecoli_Z1214_like"/>
    <property type="match status" value="1"/>
</dbReference>
<keyword evidence="2 4" id="KW-0442">Lipid degradation</keyword>
<dbReference type="Proteomes" id="UP001524435">
    <property type="component" value="Unassembled WGS sequence"/>
</dbReference>
<comment type="caution">
    <text evidence="6">The sequence shown here is derived from an EMBL/GenBank/DDBJ whole genome shotgun (WGS) entry which is preliminary data.</text>
</comment>
<evidence type="ECO:0000256" key="2">
    <source>
        <dbReference type="ARBA" id="ARBA00022963"/>
    </source>
</evidence>
<reference evidence="6 7" key="1">
    <citation type="submission" date="2022-06" db="EMBL/GenBank/DDBJ databases">
        <title>Isolation of gut microbiota from human fecal samples.</title>
        <authorList>
            <person name="Pamer E.G."/>
            <person name="Barat B."/>
            <person name="Waligurski E."/>
            <person name="Medina S."/>
            <person name="Paddock L."/>
            <person name="Mostad J."/>
        </authorList>
    </citation>
    <scope>NUCLEOTIDE SEQUENCE [LARGE SCALE GENOMIC DNA]</scope>
    <source>
        <strain evidence="6 7">DFI.6.1</strain>
    </source>
</reference>
<name>A0ABT1SK24_9FIRM</name>
<gene>
    <name evidence="6" type="ORF">NE663_04685</name>
</gene>
<dbReference type="PANTHER" id="PTHR14226:SF64">
    <property type="entry name" value="PNPLA DOMAIN-CONTAINING PROTEIN"/>
    <property type="match status" value="1"/>
</dbReference>
<feature type="short sequence motif" description="GXSXG" evidence="4">
    <location>
        <begin position="36"/>
        <end position="40"/>
    </location>
</feature>
<organism evidence="6 7">
    <name type="scientific">Massilicoli timonensis</name>
    <dbReference type="NCBI Taxonomy" id="2015901"/>
    <lineage>
        <taxon>Bacteria</taxon>
        <taxon>Bacillati</taxon>
        <taxon>Bacillota</taxon>
        <taxon>Erysipelotrichia</taxon>
        <taxon>Erysipelotrichales</taxon>
        <taxon>Erysipelotrichaceae</taxon>
        <taxon>Massilicoli</taxon>
    </lineage>
</organism>
<evidence type="ECO:0000256" key="3">
    <source>
        <dbReference type="ARBA" id="ARBA00023098"/>
    </source>
</evidence>
<dbReference type="InterPro" id="IPR016035">
    <property type="entry name" value="Acyl_Trfase/lysoPLipase"/>
</dbReference>
<feature type="short sequence motif" description="DGA/G" evidence="4">
    <location>
        <begin position="177"/>
        <end position="179"/>
    </location>
</feature>
<feature type="short sequence motif" description="GXGXXG" evidence="4">
    <location>
        <begin position="9"/>
        <end position="14"/>
    </location>
</feature>
<evidence type="ECO:0000313" key="7">
    <source>
        <dbReference type="Proteomes" id="UP001524435"/>
    </source>
</evidence>
<keyword evidence="3 4" id="KW-0443">Lipid metabolism</keyword>
<dbReference type="SUPFAM" id="SSF52151">
    <property type="entry name" value="FabD/lysophospholipase-like"/>
    <property type="match status" value="1"/>
</dbReference>
<feature type="active site" description="Nucleophile" evidence="4">
    <location>
        <position position="38"/>
    </location>
</feature>
<dbReference type="RefSeq" id="WP_102266351.1">
    <property type="nucleotide sequence ID" value="NZ_JANGCH010000004.1"/>
</dbReference>
<keyword evidence="1 4" id="KW-0378">Hydrolase</keyword>
<proteinExistence type="predicted"/>